<reference evidence="1 2" key="1">
    <citation type="journal article" date="2024" name="Nat. Commun.">
        <title>Phylogenomics reveals the evolutionary origins of lichenization in chlorophyte algae.</title>
        <authorList>
            <person name="Puginier C."/>
            <person name="Libourel C."/>
            <person name="Otte J."/>
            <person name="Skaloud P."/>
            <person name="Haon M."/>
            <person name="Grisel S."/>
            <person name="Petersen M."/>
            <person name="Berrin J.G."/>
            <person name="Delaux P.M."/>
            <person name="Dal Grande F."/>
            <person name="Keller J."/>
        </authorList>
    </citation>
    <scope>NUCLEOTIDE SEQUENCE [LARGE SCALE GENOMIC DNA]</scope>
    <source>
        <strain evidence="1 2">SAG 2145</strain>
    </source>
</reference>
<proteinExistence type="predicted"/>
<gene>
    <name evidence="1" type="ORF">WJX74_006181</name>
</gene>
<dbReference type="Proteomes" id="UP001438707">
    <property type="component" value="Unassembled WGS sequence"/>
</dbReference>
<organism evidence="1 2">
    <name type="scientific">Apatococcus lobatus</name>
    <dbReference type="NCBI Taxonomy" id="904363"/>
    <lineage>
        <taxon>Eukaryota</taxon>
        <taxon>Viridiplantae</taxon>
        <taxon>Chlorophyta</taxon>
        <taxon>core chlorophytes</taxon>
        <taxon>Trebouxiophyceae</taxon>
        <taxon>Chlorellales</taxon>
        <taxon>Chlorellaceae</taxon>
        <taxon>Apatococcus</taxon>
    </lineage>
</organism>
<evidence type="ECO:0000313" key="1">
    <source>
        <dbReference type="EMBL" id="KAK9836692.1"/>
    </source>
</evidence>
<dbReference type="PANTHER" id="PTHR33129:SF1">
    <property type="entry name" value="ATP-BINDING PROTEIN"/>
    <property type="match status" value="1"/>
</dbReference>
<comment type="caution">
    <text evidence="1">The sequence shown here is derived from an EMBL/GenBank/DDBJ whole genome shotgun (WGS) entry which is preliminary data.</text>
</comment>
<name>A0AAW1RST8_9CHLO</name>
<sequence>MDAQHLKGPVEFASEWVKEQLIGKLLRFGSREVQDFLRGSGGTPAIADFRQKLWERYVHEALCGGGKFACRDLQDAKQLHCELQPCSNRVGLGDLEDVRTQLPSGIYGFGKNQGFPAVDAVVQPDKLFQITVPNEHCIDVRGLASAVQAMQASESQAASVAGSVKRYVLKVEL</sequence>
<accession>A0AAW1RST8</accession>
<dbReference type="PANTHER" id="PTHR33129">
    <property type="entry name" value="PROTEIN KINASE DOMAIN-CONTAINING PROTEIN-RELATED"/>
    <property type="match status" value="1"/>
</dbReference>
<dbReference type="EMBL" id="JALJOS010000007">
    <property type="protein sequence ID" value="KAK9836692.1"/>
    <property type="molecule type" value="Genomic_DNA"/>
</dbReference>
<dbReference type="AlphaFoldDB" id="A0AAW1RST8"/>
<protein>
    <submittedName>
        <fullName evidence="1">Uncharacterized protein</fullName>
    </submittedName>
</protein>
<evidence type="ECO:0000313" key="2">
    <source>
        <dbReference type="Proteomes" id="UP001438707"/>
    </source>
</evidence>
<keyword evidence="2" id="KW-1185">Reference proteome</keyword>
<dbReference type="InterPro" id="IPR052980">
    <property type="entry name" value="Crinkler_effector"/>
</dbReference>